<dbReference type="GO" id="GO:0008234">
    <property type="term" value="F:cysteine-type peptidase activity"/>
    <property type="evidence" value="ECO:0007669"/>
    <property type="project" value="UniProtKB-KW"/>
</dbReference>
<dbReference type="InterPro" id="IPR018392">
    <property type="entry name" value="LysM"/>
</dbReference>
<dbReference type="SUPFAM" id="SSF54106">
    <property type="entry name" value="LysM domain"/>
    <property type="match status" value="2"/>
</dbReference>
<evidence type="ECO:0000259" key="8">
    <source>
        <dbReference type="PROSITE" id="PS51782"/>
    </source>
</evidence>
<evidence type="ECO:0000256" key="2">
    <source>
        <dbReference type="ARBA" id="ARBA00022670"/>
    </source>
</evidence>
<keyword evidence="11" id="KW-1185">Reference proteome</keyword>
<evidence type="ECO:0000313" key="11">
    <source>
        <dbReference type="Proteomes" id="UP000030147"/>
    </source>
</evidence>
<dbReference type="eggNOG" id="COG0791">
    <property type="taxonomic scope" value="Bacteria"/>
</dbReference>
<reference evidence="10 11" key="1">
    <citation type="journal article" date="2015" name="Stand. Genomic Sci.">
        <title>High quality draft genome sequence of the moderately halophilic bacterium Pontibacillus yanchengensis Y32(T) and comparison among Pontibacillus genomes.</title>
        <authorList>
            <person name="Huang J."/>
            <person name="Qiao Z.X."/>
            <person name="Tang J.W."/>
            <person name="Wang G."/>
        </authorList>
    </citation>
    <scope>NUCLEOTIDE SEQUENCE [LARGE SCALE GENOMIC DNA]</scope>
    <source>
        <strain evidence="10 11">Y32</strain>
    </source>
</reference>
<protein>
    <recommendedName>
        <fullName evidence="12">Peptidoglycan endopeptidase</fullName>
    </recommendedName>
</protein>
<dbReference type="Gene3D" id="3.10.350.10">
    <property type="entry name" value="LysM domain"/>
    <property type="match status" value="2"/>
</dbReference>
<keyword evidence="6" id="KW-0788">Thiol protease</keyword>
<dbReference type="RefSeq" id="WP_052111136.1">
    <property type="nucleotide sequence ID" value="NZ_AVBF01000004.1"/>
</dbReference>
<dbReference type="Gene3D" id="3.90.1720.10">
    <property type="entry name" value="endopeptidase domain like (from Nostoc punctiforme)"/>
    <property type="match status" value="1"/>
</dbReference>
<feature type="signal peptide" evidence="7">
    <location>
        <begin position="1"/>
        <end position="28"/>
    </location>
</feature>
<dbReference type="InterPro" id="IPR000064">
    <property type="entry name" value="NLP_P60_dom"/>
</dbReference>
<keyword evidence="5" id="KW-0378">Hydrolase</keyword>
<dbReference type="Proteomes" id="UP000030147">
    <property type="component" value="Unassembled WGS sequence"/>
</dbReference>
<dbReference type="InterPro" id="IPR036779">
    <property type="entry name" value="LysM_dom_sf"/>
</dbReference>
<feature type="domain" description="LysM" evidence="8">
    <location>
        <begin position="78"/>
        <end position="121"/>
    </location>
</feature>
<dbReference type="EMBL" id="AVBF01000004">
    <property type="protein sequence ID" value="KGP74233.1"/>
    <property type="molecule type" value="Genomic_DNA"/>
</dbReference>
<dbReference type="AlphaFoldDB" id="A0A0A2TID8"/>
<feature type="chain" id="PRO_5002004911" description="Peptidoglycan endopeptidase" evidence="7">
    <location>
        <begin position="29"/>
        <end position="244"/>
    </location>
</feature>
<dbReference type="InterPro" id="IPR038765">
    <property type="entry name" value="Papain-like_cys_pep_sf"/>
</dbReference>
<accession>A0A0A2TID8</accession>
<dbReference type="SUPFAM" id="SSF54001">
    <property type="entry name" value="Cysteine proteinases"/>
    <property type="match status" value="1"/>
</dbReference>
<dbReference type="PANTHER" id="PTHR47053">
    <property type="entry name" value="MUREIN DD-ENDOPEPTIDASE MEPH-RELATED"/>
    <property type="match status" value="1"/>
</dbReference>
<dbReference type="OrthoDB" id="9813368at2"/>
<gene>
    <name evidence="10" type="ORF">N782_09390</name>
</gene>
<dbReference type="PROSITE" id="PS51782">
    <property type="entry name" value="LYSM"/>
    <property type="match status" value="2"/>
</dbReference>
<evidence type="ECO:0000259" key="9">
    <source>
        <dbReference type="PROSITE" id="PS51935"/>
    </source>
</evidence>
<evidence type="ECO:0000256" key="3">
    <source>
        <dbReference type="ARBA" id="ARBA00022729"/>
    </source>
</evidence>
<comment type="similarity">
    <text evidence="1">Belongs to the peptidase C40 family.</text>
</comment>
<evidence type="ECO:0000256" key="7">
    <source>
        <dbReference type="SAM" id="SignalP"/>
    </source>
</evidence>
<dbReference type="InterPro" id="IPR051202">
    <property type="entry name" value="Peptidase_C40"/>
</dbReference>
<name>A0A0A2TID8_9BACI</name>
<organism evidence="10 11">
    <name type="scientific">Pontibacillus yanchengensis Y32</name>
    <dbReference type="NCBI Taxonomy" id="1385514"/>
    <lineage>
        <taxon>Bacteria</taxon>
        <taxon>Bacillati</taxon>
        <taxon>Bacillota</taxon>
        <taxon>Bacilli</taxon>
        <taxon>Bacillales</taxon>
        <taxon>Bacillaceae</taxon>
        <taxon>Pontibacillus</taxon>
    </lineage>
</organism>
<dbReference type="GO" id="GO:0006508">
    <property type="term" value="P:proteolysis"/>
    <property type="evidence" value="ECO:0007669"/>
    <property type="project" value="UniProtKB-KW"/>
</dbReference>
<dbReference type="Pfam" id="PF01476">
    <property type="entry name" value="LysM"/>
    <property type="match status" value="2"/>
</dbReference>
<evidence type="ECO:0008006" key="12">
    <source>
        <dbReference type="Google" id="ProtNLM"/>
    </source>
</evidence>
<dbReference type="eggNOG" id="COG1388">
    <property type="taxonomic scope" value="Bacteria"/>
</dbReference>
<dbReference type="STRING" id="1385514.N782_09390"/>
<feature type="domain" description="LysM" evidence="8">
    <location>
        <begin position="29"/>
        <end position="72"/>
    </location>
</feature>
<proteinExistence type="inferred from homology"/>
<comment type="caution">
    <text evidence="10">The sequence shown here is derived from an EMBL/GenBank/DDBJ whole genome shotgun (WGS) entry which is preliminary data.</text>
</comment>
<sequence length="244" mass="27098">MFTSKAFVKKITLATSIFSLSAFTTAHAETIQVNQGDSLWKISQEHNTTIARLKQTNQLASPHIYPGQALTIPSTTPETYTVQPGDSLWTISQTFNQSIQDIKETNNLHSNIIYTGQTLSLQEKSDVIQGLVATAKQYIGVPYQWGGESPDGFDCSGFLQFVFQKQGISIPRTISTIYPAGTEIHTPQRGDLVFFETYKEGPSHAGIYLGDDRFIHASSSQGVTISSMNNVYWEPRYIGAKKYE</sequence>
<dbReference type="SMART" id="SM00257">
    <property type="entry name" value="LysM"/>
    <property type="match status" value="2"/>
</dbReference>
<evidence type="ECO:0000256" key="1">
    <source>
        <dbReference type="ARBA" id="ARBA00007074"/>
    </source>
</evidence>
<dbReference type="Pfam" id="PF00877">
    <property type="entry name" value="NLPC_P60"/>
    <property type="match status" value="1"/>
</dbReference>
<evidence type="ECO:0000313" key="10">
    <source>
        <dbReference type="EMBL" id="KGP74233.1"/>
    </source>
</evidence>
<evidence type="ECO:0000256" key="4">
    <source>
        <dbReference type="ARBA" id="ARBA00022737"/>
    </source>
</evidence>
<keyword evidence="3 7" id="KW-0732">Signal</keyword>
<evidence type="ECO:0000256" key="5">
    <source>
        <dbReference type="ARBA" id="ARBA00022801"/>
    </source>
</evidence>
<dbReference type="CDD" id="cd00118">
    <property type="entry name" value="LysM"/>
    <property type="match status" value="2"/>
</dbReference>
<keyword evidence="4" id="KW-0677">Repeat</keyword>
<dbReference type="PROSITE" id="PS51935">
    <property type="entry name" value="NLPC_P60"/>
    <property type="match status" value="1"/>
</dbReference>
<dbReference type="PANTHER" id="PTHR47053:SF4">
    <property type="entry name" value="ENDOPEPTIDASE LYTE-RELATED"/>
    <property type="match status" value="1"/>
</dbReference>
<evidence type="ECO:0000256" key="6">
    <source>
        <dbReference type="ARBA" id="ARBA00022807"/>
    </source>
</evidence>
<feature type="domain" description="NlpC/P60" evidence="9">
    <location>
        <begin position="125"/>
        <end position="244"/>
    </location>
</feature>
<keyword evidence="2" id="KW-0645">Protease</keyword>